<dbReference type="InterPro" id="IPR036047">
    <property type="entry name" value="F-box-like_dom_sf"/>
</dbReference>
<dbReference type="OMA" id="QMNGEAD"/>
<dbReference type="eggNOG" id="ENOG502QWFR">
    <property type="taxonomic scope" value="Eukaryota"/>
</dbReference>
<organism evidence="2 3">
    <name type="scientific">Eutrema salsugineum</name>
    <name type="common">Saltwater cress</name>
    <name type="synonym">Sisymbrium salsugineum</name>
    <dbReference type="NCBI Taxonomy" id="72664"/>
    <lineage>
        <taxon>Eukaryota</taxon>
        <taxon>Viridiplantae</taxon>
        <taxon>Streptophyta</taxon>
        <taxon>Embryophyta</taxon>
        <taxon>Tracheophyta</taxon>
        <taxon>Spermatophyta</taxon>
        <taxon>Magnoliopsida</taxon>
        <taxon>eudicotyledons</taxon>
        <taxon>Gunneridae</taxon>
        <taxon>Pentapetalae</taxon>
        <taxon>rosids</taxon>
        <taxon>malvids</taxon>
        <taxon>Brassicales</taxon>
        <taxon>Brassicaceae</taxon>
        <taxon>Eutremeae</taxon>
        <taxon>Eutrema</taxon>
    </lineage>
</organism>
<dbReference type="PANTHER" id="PTHR45463">
    <property type="entry name" value="OS09G0392200 PROTEIN"/>
    <property type="match status" value="1"/>
</dbReference>
<dbReference type="CDD" id="cd09917">
    <property type="entry name" value="F-box_SF"/>
    <property type="match status" value="1"/>
</dbReference>
<dbReference type="Pfam" id="PF00646">
    <property type="entry name" value="F-box"/>
    <property type="match status" value="1"/>
</dbReference>
<dbReference type="Gene3D" id="1.20.1280.50">
    <property type="match status" value="1"/>
</dbReference>
<dbReference type="STRING" id="72664.V4LPL3"/>
<feature type="domain" description="F-box" evidence="1">
    <location>
        <begin position="30"/>
        <end position="70"/>
    </location>
</feature>
<dbReference type="AlphaFoldDB" id="V4LPL3"/>
<reference evidence="2 3" key="1">
    <citation type="journal article" date="2013" name="Front. Plant Sci.">
        <title>The Reference Genome of the Halophytic Plant Eutrema salsugineum.</title>
        <authorList>
            <person name="Yang R."/>
            <person name="Jarvis D.E."/>
            <person name="Chen H."/>
            <person name="Beilstein M.A."/>
            <person name="Grimwood J."/>
            <person name="Jenkins J."/>
            <person name="Shu S."/>
            <person name="Prochnik S."/>
            <person name="Xin M."/>
            <person name="Ma C."/>
            <person name="Schmutz J."/>
            <person name="Wing R.A."/>
            <person name="Mitchell-Olds T."/>
            <person name="Schumaker K.S."/>
            <person name="Wang X."/>
        </authorList>
    </citation>
    <scope>NUCLEOTIDE SEQUENCE [LARGE SCALE GENOMIC DNA]</scope>
</reference>
<gene>
    <name evidence="2" type="ORF">EUTSA_v10006319mg</name>
</gene>
<evidence type="ECO:0000313" key="2">
    <source>
        <dbReference type="EMBL" id="ESQ44437.1"/>
    </source>
</evidence>
<dbReference type="KEGG" id="eus:EUTSA_v10006319mg"/>
<dbReference type="SUPFAM" id="SSF81383">
    <property type="entry name" value="F-box domain"/>
    <property type="match status" value="1"/>
</dbReference>
<protein>
    <recommendedName>
        <fullName evidence="1">F-box domain-containing protein</fullName>
    </recommendedName>
</protein>
<evidence type="ECO:0000313" key="3">
    <source>
        <dbReference type="Proteomes" id="UP000030689"/>
    </source>
</evidence>
<dbReference type="InterPro" id="IPR001810">
    <property type="entry name" value="F-box_dom"/>
</dbReference>
<evidence type="ECO:0000259" key="1">
    <source>
        <dbReference type="SMART" id="SM00256"/>
    </source>
</evidence>
<accession>V4LPL3</accession>
<sequence>MASRRKCKLGSSSNKKSRMEIEKDQTFLDLPCDLLQLVVSRLPLKDNIRASSVCKTWHKACLSVRAEEKSPWLFYFSKTEESCELYDPSMQKTYKLEFPELSGSRVCHSKDGWLLMY</sequence>
<dbReference type="EMBL" id="KI517455">
    <property type="protein sequence ID" value="ESQ44437.1"/>
    <property type="molecule type" value="Genomic_DNA"/>
</dbReference>
<dbReference type="PANTHER" id="PTHR45463:SF4">
    <property type="entry name" value="REGULATION PROTEIN, PUTATIVE-RELATED"/>
    <property type="match status" value="1"/>
</dbReference>
<dbReference type="Proteomes" id="UP000030689">
    <property type="component" value="Unassembled WGS sequence"/>
</dbReference>
<dbReference type="SMART" id="SM00256">
    <property type="entry name" value="FBOX"/>
    <property type="match status" value="1"/>
</dbReference>
<keyword evidence="3" id="KW-1185">Reference proteome</keyword>
<dbReference type="Gramene" id="ESQ44437">
    <property type="protein sequence ID" value="ESQ44437"/>
    <property type="gene ID" value="EUTSA_v10006319mg"/>
</dbReference>
<name>V4LPL3_EUTSA</name>
<proteinExistence type="predicted"/>